<dbReference type="Proteomes" id="UP001328107">
    <property type="component" value="Unassembled WGS sequence"/>
</dbReference>
<feature type="non-terminal residue" evidence="1">
    <location>
        <position position="1"/>
    </location>
</feature>
<proteinExistence type="predicted"/>
<accession>A0AAN5C5X1</accession>
<dbReference type="EMBL" id="BTRK01000002">
    <property type="protein sequence ID" value="GMR38688.1"/>
    <property type="molecule type" value="Genomic_DNA"/>
</dbReference>
<gene>
    <name evidence="1" type="ORF">PMAYCL1PPCAC_08883</name>
</gene>
<evidence type="ECO:0000313" key="2">
    <source>
        <dbReference type="Proteomes" id="UP001328107"/>
    </source>
</evidence>
<feature type="non-terminal residue" evidence="1">
    <location>
        <position position="122"/>
    </location>
</feature>
<sequence>EMAELRQLLEQGELHRFSMPPWSLERIGSFILSKAQHVRTWSLRGHPAEKDEGFAKSLFTISASLTDPLLIKCDALCMVTDGHLHCARFAEKKMAKLMGDNFVAKVKAQRHGEGAPHSFSPG</sequence>
<protein>
    <submittedName>
        <fullName evidence="1">Uncharacterized protein</fullName>
    </submittedName>
</protein>
<evidence type="ECO:0000313" key="1">
    <source>
        <dbReference type="EMBL" id="GMR38688.1"/>
    </source>
</evidence>
<name>A0AAN5C5X1_9BILA</name>
<keyword evidence="2" id="KW-1185">Reference proteome</keyword>
<comment type="caution">
    <text evidence="1">The sequence shown here is derived from an EMBL/GenBank/DDBJ whole genome shotgun (WGS) entry which is preliminary data.</text>
</comment>
<dbReference type="AlphaFoldDB" id="A0AAN5C5X1"/>
<reference evidence="2" key="1">
    <citation type="submission" date="2022-10" db="EMBL/GenBank/DDBJ databases">
        <title>Genome assembly of Pristionchus species.</title>
        <authorList>
            <person name="Yoshida K."/>
            <person name="Sommer R.J."/>
        </authorList>
    </citation>
    <scope>NUCLEOTIDE SEQUENCE [LARGE SCALE GENOMIC DNA]</scope>
    <source>
        <strain evidence="2">RS5460</strain>
    </source>
</reference>
<organism evidence="1 2">
    <name type="scientific">Pristionchus mayeri</name>
    <dbReference type="NCBI Taxonomy" id="1317129"/>
    <lineage>
        <taxon>Eukaryota</taxon>
        <taxon>Metazoa</taxon>
        <taxon>Ecdysozoa</taxon>
        <taxon>Nematoda</taxon>
        <taxon>Chromadorea</taxon>
        <taxon>Rhabditida</taxon>
        <taxon>Rhabditina</taxon>
        <taxon>Diplogasteromorpha</taxon>
        <taxon>Diplogasteroidea</taxon>
        <taxon>Neodiplogasteridae</taxon>
        <taxon>Pristionchus</taxon>
    </lineage>
</organism>